<protein>
    <submittedName>
        <fullName evidence="1">Uncharacterized protein</fullName>
    </submittedName>
</protein>
<sequence>MNRYFISDKESDILITVATKVFGLKIGDIINMAIKNEFLPMTEPFRTEATFILQ</sequence>
<dbReference type="Proteomes" id="UP000759273">
    <property type="component" value="Unassembled WGS sequence"/>
</dbReference>
<evidence type="ECO:0000313" key="1">
    <source>
        <dbReference type="EMBL" id="MBS5333870.1"/>
    </source>
</evidence>
<name>A0A943DE86_9FIRM</name>
<evidence type="ECO:0000313" key="2">
    <source>
        <dbReference type="Proteomes" id="UP000759273"/>
    </source>
</evidence>
<dbReference type="AlphaFoldDB" id="A0A943DE86"/>
<accession>A0A943DE86</accession>
<reference evidence="1" key="1">
    <citation type="submission" date="2021-02" db="EMBL/GenBank/DDBJ databases">
        <title>Infant gut strain persistence is associated with maternal origin, phylogeny, and functional potential including surface adhesion and iron acquisition.</title>
        <authorList>
            <person name="Lou Y.C."/>
        </authorList>
    </citation>
    <scope>NUCLEOTIDE SEQUENCE</scope>
    <source>
        <strain evidence="1">L3_101_000M1_dasL3_101_000M1_concoct_87</strain>
    </source>
</reference>
<organism evidence="1 2">
    <name type="scientific">Subdoligranulum variabile</name>
    <dbReference type="NCBI Taxonomy" id="214851"/>
    <lineage>
        <taxon>Bacteria</taxon>
        <taxon>Bacillati</taxon>
        <taxon>Bacillota</taxon>
        <taxon>Clostridia</taxon>
        <taxon>Eubacteriales</taxon>
        <taxon>Oscillospiraceae</taxon>
        <taxon>Subdoligranulum</taxon>
    </lineage>
</organism>
<dbReference type="EMBL" id="JAGZGG010000075">
    <property type="protein sequence ID" value="MBS5333870.1"/>
    <property type="molecule type" value="Genomic_DNA"/>
</dbReference>
<comment type="caution">
    <text evidence="1">The sequence shown here is derived from an EMBL/GenBank/DDBJ whole genome shotgun (WGS) entry which is preliminary data.</text>
</comment>
<gene>
    <name evidence="1" type="ORF">KHY36_15290</name>
</gene>
<proteinExistence type="predicted"/>